<feature type="region of interest" description="Disordered" evidence="6">
    <location>
        <begin position="141"/>
        <end position="190"/>
    </location>
</feature>
<dbReference type="Proteomes" id="UP000327085">
    <property type="component" value="Chromosome 6"/>
</dbReference>
<keyword evidence="4" id="KW-0804">Transcription</keyword>
<name>A0A5E4F3G1_PRUDU</name>
<organism evidence="8 9">
    <name type="scientific">Prunus dulcis</name>
    <name type="common">Almond</name>
    <name type="synonym">Amygdalus dulcis</name>
    <dbReference type="NCBI Taxonomy" id="3755"/>
    <lineage>
        <taxon>Eukaryota</taxon>
        <taxon>Viridiplantae</taxon>
        <taxon>Streptophyta</taxon>
        <taxon>Embryophyta</taxon>
        <taxon>Tracheophyta</taxon>
        <taxon>Spermatophyta</taxon>
        <taxon>Magnoliopsida</taxon>
        <taxon>eudicotyledons</taxon>
        <taxon>Gunneridae</taxon>
        <taxon>Pentapetalae</taxon>
        <taxon>rosids</taxon>
        <taxon>fabids</taxon>
        <taxon>Rosales</taxon>
        <taxon>Rosaceae</taxon>
        <taxon>Amygdaloideae</taxon>
        <taxon>Amygdaleae</taxon>
        <taxon>Prunus</taxon>
    </lineage>
</organism>
<dbReference type="EMBL" id="CABIKO010000062">
    <property type="protein sequence ID" value="VVA22645.1"/>
    <property type="molecule type" value="Genomic_DNA"/>
</dbReference>
<dbReference type="SUPFAM" id="SSF54171">
    <property type="entry name" value="DNA-binding domain"/>
    <property type="match status" value="1"/>
</dbReference>
<evidence type="ECO:0000256" key="3">
    <source>
        <dbReference type="ARBA" id="ARBA00023125"/>
    </source>
</evidence>
<dbReference type="AlphaFoldDB" id="A0A5E4F3G1"/>
<dbReference type="EMBL" id="JAJFAZ020000006">
    <property type="protein sequence ID" value="KAI5325631.1"/>
    <property type="molecule type" value="Genomic_DNA"/>
</dbReference>
<keyword evidence="2" id="KW-0805">Transcription regulation</keyword>
<dbReference type="Gramene" id="VVA22645">
    <property type="protein sequence ID" value="VVA22645"/>
    <property type="gene ID" value="Prudul26B015406"/>
</dbReference>
<evidence type="ECO:0000256" key="2">
    <source>
        <dbReference type="ARBA" id="ARBA00023015"/>
    </source>
</evidence>
<evidence type="ECO:0000256" key="4">
    <source>
        <dbReference type="ARBA" id="ARBA00023163"/>
    </source>
</evidence>
<evidence type="ECO:0000313" key="9">
    <source>
        <dbReference type="Proteomes" id="UP000327085"/>
    </source>
</evidence>
<reference evidence="8" key="1">
    <citation type="submission" date="2019-07" db="EMBL/GenBank/DDBJ databases">
        <authorList>
            <person name="Alioto T."/>
            <person name="Alioto T."/>
            <person name="Gomez Garrido J."/>
        </authorList>
    </citation>
    <scope>NUCLEOTIDE SEQUENCE</scope>
</reference>
<reference evidence="7 10" key="3">
    <citation type="journal article" date="2022" name="G3 (Bethesda)">
        <title>Whole-genome sequence and methylome profiling of the almond [Prunus dulcis (Mill.) D.A. Webb] cultivar 'Nonpareil'.</title>
        <authorList>
            <person name="D'Amico-Willman K.M."/>
            <person name="Ouma W.Z."/>
            <person name="Meulia T."/>
            <person name="Sideli G.M."/>
            <person name="Gradziel T.M."/>
            <person name="Fresnedo-Ramirez J."/>
        </authorList>
    </citation>
    <scope>NUCLEOTIDE SEQUENCE [LARGE SCALE GENOMIC DNA]</scope>
    <source>
        <strain evidence="7">Clone GOH B32 T37-40</strain>
    </source>
</reference>
<dbReference type="Gene3D" id="3.30.890.10">
    <property type="entry name" value="Methyl-cpg-binding Protein 2, Chain A"/>
    <property type="match status" value="1"/>
</dbReference>
<feature type="region of interest" description="Disordered" evidence="6">
    <location>
        <begin position="1"/>
        <end position="21"/>
    </location>
</feature>
<evidence type="ECO:0000256" key="1">
    <source>
        <dbReference type="ARBA" id="ARBA00004123"/>
    </source>
</evidence>
<keyword evidence="3" id="KW-0238">DNA-binding</keyword>
<evidence type="ECO:0000313" key="7">
    <source>
        <dbReference type="EMBL" id="KAI5325631.1"/>
    </source>
</evidence>
<dbReference type="GO" id="GO:0003677">
    <property type="term" value="F:DNA binding"/>
    <property type="evidence" value="ECO:0007669"/>
    <property type="project" value="UniProtKB-KW"/>
</dbReference>
<keyword evidence="5" id="KW-0539">Nucleus</keyword>
<accession>A0A5E4F3G1</accession>
<dbReference type="Proteomes" id="UP001054821">
    <property type="component" value="Chromosome 6"/>
</dbReference>
<gene>
    <name evidence="8" type="ORF">ALMOND_2B015406</name>
    <name evidence="7" type="ORF">L3X38_034705</name>
</gene>
<dbReference type="InParanoid" id="A0A5E4F3G1"/>
<evidence type="ECO:0000256" key="5">
    <source>
        <dbReference type="ARBA" id="ARBA00023242"/>
    </source>
</evidence>
<comment type="subcellular location">
    <subcellularLocation>
        <location evidence="1">Nucleus</location>
    </subcellularLocation>
</comment>
<sequence>MEDGGNPSMLPPSYTKIKKEQPEMLSGFDQKIVQPQETKLKFQGENESGLLPQSDIETNAAKSEMLSGDGRAIKAIPLQMIPAPTPTFFDGRPFGLPEGWIVEQRPRTSLKYFGKIDQFVHEVKTEKRFRSIKAAKKWIEEATQGGQAQEALPAGNGSEASQSAKPPRTSTKRRKATRGFDFANPPENLT</sequence>
<dbReference type="InterPro" id="IPR016177">
    <property type="entry name" value="DNA-bd_dom_sf"/>
</dbReference>
<evidence type="ECO:0000313" key="10">
    <source>
        <dbReference type="Proteomes" id="UP001054821"/>
    </source>
</evidence>
<evidence type="ECO:0000256" key="6">
    <source>
        <dbReference type="SAM" id="MobiDB-lite"/>
    </source>
</evidence>
<reference evidence="9" key="2">
    <citation type="journal article" date="2020" name="Plant J.">
        <title>Transposons played a major role in the diversification between the closely related almond and peach genomes: results from the almond genome sequence.</title>
        <authorList>
            <person name="Alioto T."/>
            <person name="Alexiou K.G."/>
            <person name="Bardil A."/>
            <person name="Barteri F."/>
            <person name="Castanera R."/>
            <person name="Cruz F."/>
            <person name="Dhingra A."/>
            <person name="Duval H."/>
            <person name="Fernandez I Marti A."/>
            <person name="Frias L."/>
            <person name="Galan B."/>
            <person name="Garcia J.L."/>
            <person name="Howad W."/>
            <person name="Gomez-Garrido J."/>
            <person name="Gut M."/>
            <person name="Julca I."/>
            <person name="Morata J."/>
            <person name="Puigdomenech P."/>
            <person name="Ribeca P."/>
            <person name="Rubio Cabetas M.J."/>
            <person name="Vlasova A."/>
            <person name="Wirthensohn M."/>
            <person name="Garcia-Mas J."/>
            <person name="Gabaldon T."/>
            <person name="Casacuberta J.M."/>
            <person name="Arus P."/>
        </authorList>
    </citation>
    <scope>NUCLEOTIDE SEQUENCE [LARGE SCALE GENOMIC DNA]</scope>
    <source>
        <strain evidence="9">cv. Texas</strain>
    </source>
</reference>
<evidence type="ECO:0000313" key="8">
    <source>
        <dbReference type="EMBL" id="VVA22645.1"/>
    </source>
</evidence>
<protein>
    <submittedName>
        <fullName evidence="8">PREDICTED: methyl-CpG-binding domain-containing</fullName>
    </submittedName>
</protein>
<proteinExistence type="predicted"/>
<keyword evidence="10" id="KW-1185">Reference proteome</keyword>
<dbReference type="GO" id="GO:0005634">
    <property type="term" value="C:nucleus"/>
    <property type="evidence" value="ECO:0007669"/>
    <property type="project" value="UniProtKB-SubCell"/>
</dbReference>